<feature type="domain" description="HTH lacI-type" evidence="4">
    <location>
        <begin position="5"/>
        <end position="59"/>
    </location>
</feature>
<evidence type="ECO:0000256" key="3">
    <source>
        <dbReference type="ARBA" id="ARBA00023163"/>
    </source>
</evidence>
<dbReference type="CDD" id="cd06267">
    <property type="entry name" value="PBP1_LacI_sugar_binding-like"/>
    <property type="match status" value="1"/>
</dbReference>
<comment type="caution">
    <text evidence="5">The sequence shown here is derived from an EMBL/GenBank/DDBJ whole genome shotgun (WGS) entry which is preliminary data.</text>
</comment>
<dbReference type="RefSeq" id="WP_186633173.1">
    <property type="nucleotide sequence ID" value="NZ_JACOAF010000008.1"/>
</dbReference>
<evidence type="ECO:0000256" key="1">
    <source>
        <dbReference type="ARBA" id="ARBA00023015"/>
    </source>
</evidence>
<dbReference type="Gene3D" id="1.10.260.40">
    <property type="entry name" value="lambda repressor-like DNA-binding domains"/>
    <property type="match status" value="1"/>
</dbReference>
<dbReference type="Pfam" id="PF00356">
    <property type="entry name" value="LacI"/>
    <property type="match status" value="1"/>
</dbReference>
<evidence type="ECO:0000313" key="6">
    <source>
        <dbReference type="Proteomes" id="UP000659698"/>
    </source>
</evidence>
<protein>
    <submittedName>
        <fullName evidence="5">LacI family DNA-binding transcriptional regulator</fullName>
    </submittedName>
</protein>
<dbReference type="Gene3D" id="3.40.50.2300">
    <property type="match status" value="2"/>
</dbReference>
<evidence type="ECO:0000256" key="2">
    <source>
        <dbReference type="ARBA" id="ARBA00023125"/>
    </source>
</evidence>
<name>A0ABR6VNS2_9BACT</name>
<dbReference type="Pfam" id="PF13377">
    <property type="entry name" value="Peripla_BP_3"/>
    <property type="match status" value="1"/>
</dbReference>
<dbReference type="SUPFAM" id="SSF53822">
    <property type="entry name" value="Periplasmic binding protein-like I"/>
    <property type="match status" value="1"/>
</dbReference>
<proteinExistence type="predicted"/>
<dbReference type="PANTHER" id="PTHR30146">
    <property type="entry name" value="LACI-RELATED TRANSCRIPTIONAL REPRESSOR"/>
    <property type="match status" value="1"/>
</dbReference>
<dbReference type="SMART" id="SM00354">
    <property type="entry name" value="HTH_LACI"/>
    <property type="match status" value="1"/>
</dbReference>
<keyword evidence="1" id="KW-0805">Transcription regulation</keyword>
<dbReference type="InterPro" id="IPR000843">
    <property type="entry name" value="HTH_LacI"/>
</dbReference>
<keyword evidence="3" id="KW-0804">Transcription</keyword>
<dbReference type="CDD" id="cd01392">
    <property type="entry name" value="HTH_LacI"/>
    <property type="match status" value="1"/>
</dbReference>
<keyword evidence="2 5" id="KW-0238">DNA-binding</keyword>
<evidence type="ECO:0000313" key="5">
    <source>
        <dbReference type="EMBL" id="MBC3538812.1"/>
    </source>
</evidence>
<evidence type="ECO:0000259" key="4">
    <source>
        <dbReference type="PROSITE" id="PS50932"/>
    </source>
</evidence>
<sequence>MEKDITIYDIARELELSPTTISRALNDHPSVNKNTKQRISEAAAQMGYRSNLFASNLRKQRTNTIGMIVPRLDSPFHSAVIAGIEKIANEEGYNLIISQSLETLHKEVANAKTMFDSRVDGLLVSLSFETDSLEHFEQFINRGIPVIFYDRVTEHKNCTNIIIDNLQAAYKATTHLIEQGCTNIVHITGNLKRNVYADRLKGYKYALIDHNLPFTESNVLKSQLTEEAGKLAAEQILAMNPLPDGIFVSNDTCAVSCLRTLKQAGISIPRDMAVIGFNNDLTSRVVEPNLTTINYPGQEMGEVAVRVLLMQMNGTGEKIPSNTINLRSELIIRESSLRGKASPKKKDILL</sequence>
<organism evidence="5 6">
    <name type="scientific">Rufibacter sediminis</name>
    <dbReference type="NCBI Taxonomy" id="2762756"/>
    <lineage>
        <taxon>Bacteria</taxon>
        <taxon>Pseudomonadati</taxon>
        <taxon>Bacteroidota</taxon>
        <taxon>Cytophagia</taxon>
        <taxon>Cytophagales</taxon>
        <taxon>Hymenobacteraceae</taxon>
        <taxon>Rufibacter</taxon>
    </lineage>
</organism>
<dbReference type="EMBL" id="JACOAF010000008">
    <property type="protein sequence ID" value="MBC3538812.1"/>
    <property type="molecule type" value="Genomic_DNA"/>
</dbReference>
<gene>
    <name evidence="5" type="ORF">H7U12_03915</name>
</gene>
<dbReference type="SUPFAM" id="SSF47413">
    <property type="entry name" value="lambda repressor-like DNA-binding domains"/>
    <property type="match status" value="1"/>
</dbReference>
<dbReference type="Proteomes" id="UP000659698">
    <property type="component" value="Unassembled WGS sequence"/>
</dbReference>
<keyword evidence="6" id="KW-1185">Reference proteome</keyword>
<dbReference type="PROSITE" id="PS50932">
    <property type="entry name" value="HTH_LACI_2"/>
    <property type="match status" value="1"/>
</dbReference>
<reference evidence="5 6" key="1">
    <citation type="journal article" date="2019" name="Int. J. Syst. Evol. Microbiol.">
        <title>Rufibacter sediminis sp. nov., isolated from freshwater lake sediment.</title>
        <authorList>
            <person name="Qu J.H."/>
            <person name="Zhang L.J."/>
            <person name="Fu Y.H."/>
            <person name="Li H.F."/>
        </authorList>
    </citation>
    <scope>NUCLEOTIDE SEQUENCE [LARGE SCALE GENOMIC DNA]</scope>
    <source>
        <strain evidence="5 6">H-1</strain>
    </source>
</reference>
<dbReference type="GO" id="GO:0003677">
    <property type="term" value="F:DNA binding"/>
    <property type="evidence" value="ECO:0007669"/>
    <property type="project" value="UniProtKB-KW"/>
</dbReference>
<dbReference type="InterPro" id="IPR010982">
    <property type="entry name" value="Lambda_DNA-bd_dom_sf"/>
</dbReference>
<accession>A0ABR6VNS2</accession>
<dbReference type="PANTHER" id="PTHR30146:SF109">
    <property type="entry name" value="HTH-TYPE TRANSCRIPTIONAL REGULATOR GALS"/>
    <property type="match status" value="1"/>
</dbReference>
<dbReference type="InterPro" id="IPR046335">
    <property type="entry name" value="LacI/GalR-like_sensor"/>
</dbReference>
<dbReference type="InterPro" id="IPR028082">
    <property type="entry name" value="Peripla_BP_I"/>
</dbReference>